<evidence type="ECO:0000313" key="4">
    <source>
        <dbReference type="Proteomes" id="UP000502004"/>
    </source>
</evidence>
<dbReference type="Proteomes" id="UP000502004">
    <property type="component" value="Chromosome"/>
</dbReference>
<protein>
    <submittedName>
        <fullName evidence="3">ATP-binding protein</fullName>
    </submittedName>
</protein>
<dbReference type="EMBL" id="CP038241">
    <property type="protein sequence ID" value="QIV95696.1"/>
    <property type="molecule type" value="Genomic_DNA"/>
</dbReference>
<dbReference type="InterPro" id="IPR041682">
    <property type="entry name" value="AAA_14"/>
</dbReference>
<gene>
    <name evidence="3" type="ORF">E4K63_02155</name>
</gene>
<dbReference type="KEGG" id="aii:E4K63_02155"/>
<evidence type="ECO:0000313" key="3">
    <source>
        <dbReference type="EMBL" id="QIV95696.1"/>
    </source>
</evidence>
<keyword evidence="3" id="KW-0067">ATP-binding</keyword>
<evidence type="ECO:0000259" key="1">
    <source>
        <dbReference type="Pfam" id="PF13173"/>
    </source>
</evidence>
<sequence>MYYSRAINLVELLAKKSFFLFGPRATGKSSLIRNTFPKETLIINLLRSELYLELSAKPHHLEHMIAAYSYPDVVVIDEIQKIPMLLNEAHRLIEEKGIRFLLTGSSARTLRRKHQNLLAGRARQAELFPLTSFEITDFNLERYLRYGGLPAIYLSDEPEEDLDAYIGTYLKEEIQIEASVRNIPGFSRFLQTAALTSGQMLNFTNIGSDVGLPPSTVREYYHILEDTFVGFLLPAYTKTIKRKAISTAKFYFFDTGVRNALIGLKSIPKQSEIYGQLFEHFIIIELRTYLSYRRLNKVLSYWRSKHGQEVDCIIGDEIALEIKATDAIKDKHYKGLLVFAEEGLCQRYIIVSHDPVRRKFKNIETIFWRDFLNELWHGEILNVE</sequence>
<dbReference type="PANTHER" id="PTHR43566:SF2">
    <property type="entry name" value="DUF4143 DOMAIN-CONTAINING PROTEIN"/>
    <property type="match status" value="1"/>
</dbReference>
<keyword evidence="4" id="KW-1185">Reference proteome</keyword>
<dbReference type="SUPFAM" id="SSF52540">
    <property type="entry name" value="P-loop containing nucleoside triphosphate hydrolases"/>
    <property type="match status" value="1"/>
</dbReference>
<keyword evidence="3" id="KW-0547">Nucleotide-binding</keyword>
<dbReference type="InterPro" id="IPR027417">
    <property type="entry name" value="P-loop_NTPase"/>
</dbReference>
<feature type="domain" description="AAA" evidence="1">
    <location>
        <begin position="16"/>
        <end position="135"/>
    </location>
</feature>
<name>A0AAE6YHK7_9GAMM</name>
<dbReference type="RefSeq" id="WP_133941600.1">
    <property type="nucleotide sequence ID" value="NZ_CP038241.1"/>
</dbReference>
<evidence type="ECO:0000259" key="2">
    <source>
        <dbReference type="Pfam" id="PF13635"/>
    </source>
</evidence>
<dbReference type="Pfam" id="PF13635">
    <property type="entry name" value="DUF4143"/>
    <property type="match status" value="1"/>
</dbReference>
<dbReference type="AlphaFoldDB" id="A0AAE6YHK7"/>
<organism evidence="3 4">
    <name type="scientific">Allofrancisella inopinata</name>
    <dbReference type="NCBI Taxonomy" id="1085647"/>
    <lineage>
        <taxon>Bacteria</taxon>
        <taxon>Pseudomonadati</taxon>
        <taxon>Pseudomonadota</taxon>
        <taxon>Gammaproteobacteria</taxon>
        <taxon>Thiotrichales</taxon>
        <taxon>Francisellaceae</taxon>
        <taxon>Allofrancisella</taxon>
    </lineage>
</organism>
<dbReference type="GO" id="GO:0005524">
    <property type="term" value="F:ATP binding"/>
    <property type="evidence" value="ECO:0007669"/>
    <property type="project" value="UniProtKB-KW"/>
</dbReference>
<reference evidence="3 4" key="1">
    <citation type="submission" date="2019-03" db="EMBL/GenBank/DDBJ databases">
        <title>Complete Genome Sequence of Allofrancisella inopinata Strain SYSU YG23 Isolated from Water-Cooling Systems in China.</title>
        <authorList>
            <person name="Ohrman C."/>
            <person name="Uneklint I."/>
            <person name="Sjodin A."/>
        </authorList>
    </citation>
    <scope>NUCLEOTIDE SEQUENCE [LARGE SCALE GENOMIC DNA]</scope>
    <source>
        <strain evidence="3 4">SYSU YG23</strain>
    </source>
</reference>
<feature type="domain" description="DUF4143" evidence="2">
    <location>
        <begin position="177"/>
        <end position="324"/>
    </location>
</feature>
<dbReference type="PANTHER" id="PTHR43566">
    <property type="entry name" value="CONSERVED PROTEIN"/>
    <property type="match status" value="1"/>
</dbReference>
<dbReference type="Pfam" id="PF13173">
    <property type="entry name" value="AAA_14"/>
    <property type="match status" value="1"/>
</dbReference>
<accession>A0AAE6YHK7</accession>
<dbReference type="InterPro" id="IPR025420">
    <property type="entry name" value="DUF4143"/>
</dbReference>
<proteinExistence type="predicted"/>